<comment type="subcellular location">
    <subcellularLocation>
        <location evidence="1 6">Cell membrane</location>
        <topology evidence="1 6">Multi-pass membrane protein</topology>
    </subcellularLocation>
</comment>
<sequence length="326" mass="37524">MLETYRWLLYVTRFYGCHPHTIRERSVRFRPLMLYSLIACGVYCLASYHAAGVVQCASTGAMIVGCALQQINRYTRGSYMIATTLLSCLRHLEFERGVAAARKFDDLTRHRKPAHRRAQWLALLGVHVAWTLFAAYMQYAVDDKILWRTTTIQCVTRAAFSTQVAKFCFLFDALRRRFRLVNDMCQGSPGVVVGEHLTILHLQRLHQCLTDATKYLSSHYSPQLFCWLTFMIIDILTYIFFSIYTASNPKIVILQCVLILFISIQMIVIGGVCHLTCVQEAIELGVYLRVHPLRIRVFDLFNVNNHFTFLVFAVTLMYVILASSIH</sequence>
<dbReference type="AlphaFoldDB" id="A0A6P3WXI0"/>
<protein>
    <recommendedName>
        <fullName evidence="6">Gustatory receptor</fullName>
    </recommendedName>
</protein>
<dbReference type="Proteomes" id="UP000515204">
    <property type="component" value="Unplaced"/>
</dbReference>
<dbReference type="OrthoDB" id="7551704at2759"/>
<keyword evidence="7" id="KW-1185">Reference proteome</keyword>
<comment type="similarity">
    <text evidence="6">Belongs to the insect chemoreceptor superfamily. Gustatory receptor (GR) family.</text>
</comment>
<comment type="function">
    <text evidence="6">Gustatory receptor which mediates acceptance or avoidance behavior, depending on its substrates.</text>
</comment>
<feature type="transmembrane region" description="Helical" evidence="6">
    <location>
        <begin position="120"/>
        <end position="139"/>
    </location>
</feature>
<dbReference type="KEGG" id="dqu:106742432"/>
<proteinExistence type="inferred from homology"/>
<evidence type="ECO:0000256" key="6">
    <source>
        <dbReference type="RuleBase" id="RU363108"/>
    </source>
</evidence>
<evidence type="ECO:0000256" key="3">
    <source>
        <dbReference type="ARBA" id="ARBA00022692"/>
    </source>
</evidence>
<keyword evidence="4 6" id="KW-1133">Transmembrane helix</keyword>
<feature type="transmembrane region" description="Helical" evidence="6">
    <location>
        <begin position="252"/>
        <end position="276"/>
    </location>
</feature>
<evidence type="ECO:0000256" key="4">
    <source>
        <dbReference type="ARBA" id="ARBA00022989"/>
    </source>
</evidence>
<dbReference type="InterPro" id="IPR013604">
    <property type="entry name" value="7TM_chemorcpt"/>
</dbReference>
<gene>
    <name evidence="8" type="primary">LOC106742432</name>
</gene>
<keyword evidence="6" id="KW-0675">Receptor</keyword>
<feature type="transmembrane region" description="Helical" evidence="6">
    <location>
        <begin position="32"/>
        <end position="51"/>
    </location>
</feature>
<keyword evidence="2 6" id="KW-1003">Cell membrane</keyword>
<feature type="transmembrane region" description="Helical" evidence="6">
    <location>
        <begin position="297"/>
        <end position="321"/>
    </location>
</feature>
<evidence type="ECO:0000313" key="7">
    <source>
        <dbReference type="Proteomes" id="UP000515204"/>
    </source>
</evidence>
<feature type="transmembrane region" description="Helical" evidence="6">
    <location>
        <begin position="224"/>
        <end position="246"/>
    </location>
</feature>
<dbReference type="RefSeq" id="XP_014470846.1">
    <property type="nucleotide sequence ID" value="XM_014615360.1"/>
</dbReference>
<dbReference type="GO" id="GO:0005886">
    <property type="term" value="C:plasma membrane"/>
    <property type="evidence" value="ECO:0007669"/>
    <property type="project" value="UniProtKB-SubCell"/>
</dbReference>
<organism evidence="7 8">
    <name type="scientific">Dinoponera quadriceps</name>
    <name type="common">South American ant</name>
    <dbReference type="NCBI Taxonomy" id="609295"/>
    <lineage>
        <taxon>Eukaryota</taxon>
        <taxon>Metazoa</taxon>
        <taxon>Ecdysozoa</taxon>
        <taxon>Arthropoda</taxon>
        <taxon>Hexapoda</taxon>
        <taxon>Insecta</taxon>
        <taxon>Pterygota</taxon>
        <taxon>Neoptera</taxon>
        <taxon>Endopterygota</taxon>
        <taxon>Hymenoptera</taxon>
        <taxon>Apocrita</taxon>
        <taxon>Aculeata</taxon>
        <taxon>Formicoidea</taxon>
        <taxon>Formicidae</taxon>
        <taxon>Ponerinae</taxon>
        <taxon>Ponerini</taxon>
        <taxon>Dinoponera</taxon>
    </lineage>
</organism>
<comment type="caution">
    <text evidence="6">Lacks conserved residue(s) required for the propagation of feature annotation.</text>
</comment>
<accession>A0A6P3WXI0</accession>
<reference evidence="8" key="1">
    <citation type="submission" date="2025-08" db="UniProtKB">
        <authorList>
            <consortium name="RefSeq"/>
        </authorList>
    </citation>
    <scope>IDENTIFICATION</scope>
</reference>
<dbReference type="GeneID" id="106742432"/>
<dbReference type="GO" id="GO:0050909">
    <property type="term" value="P:sensory perception of taste"/>
    <property type="evidence" value="ECO:0007669"/>
    <property type="project" value="InterPro"/>
</dbReference>
<evidence type="ECO:0000256" key="2">
    <source>
        <dbReference type="ARBA" id="ARBA00022475"/>
    </source>
</evidence>
<dbReference type="Pfam" id="PF08395">
    <property type="entry name" value="7tm_7"/>
    <property type="match status" value="1"/>
</dbReference>
<evidence type="ECO:0000256" key="5">
    <source>
        <dbReference type="ARBA" id="ARBA00023136"/>
    </source>
</evidence>
<evidence type="ECO:0000313" key="8">
    <source>
        <dbReference type="RefSeq" id="XP_014470846.1"/>
    </source>
</evidence>
<name>A0A6P3WXI0_DINQU</name>
<keyword evidence="6" id="KW-0807">Transducer</keyword>
<dbReference type="GO" id="GO:0007165">
    <property type="term" value="P:signal transduction"/>
    <property type="evidence" value="ECO:0007669"/>
    <property type="project" value="UniProtKB-KW"/>
</dbReference>
<keyword evidence="3 6" id="KW-0812">Transmembrane</keyword>
<evidence type="ECO:0000256" key="1">
    <source>
        <dbReference type="ARBA" id="ARBA00004651"/>
    </source>
</evidence>
<keyword evidence="5 6" id="KW-0472">Membrane</keyword>